<dbReference type="EMBL" id="LAZR01009245">
    <property type="protein sequence ID" value="KKM73797.1"/>
    <property type="molecule type" value="Genomic_DNA"/>
</dbReference>
<name>A0A0F9MX30_9ZZZZ</name>
<feature type="domain" description="Gamma-glutamylcyclotransferase AIG2-like" evidence="1">
    <location>
        <begin position="3"/>
        <end position="131"/>
    </location>
</feature>
<evidence type="ECO:0000313" key="2">
    <source>
        <dbReference type="EMBL" id="KKM73797.1"/>
    </source>
</evidence>
<comment type="caution">
    <text evidence="2">The sequence shown here is derived from an EMBL/GenBank/DDBJ whole genome shotgun (WGS) entry which is preliminary data.</text>
</comment>
<dbReference type="SUPFAM" id="SSF110857">
    <property type="entry name" value="Gamma-glutamyl cyclotransferase-like"/>
    <property type="match status" value="1"/>
</dbReference>
<dbReference type="Pfam" id="PF06094">
    <property type="entry name" value="GGACT"/>
    <property type="match status" value="1"/>
</dbReference>
<dbReference type="InterPro" id="IPR009288">
    <property type="entry name" value="AIG2-like_dom"/>
</dbReference>
<organism evidence="2">
    <name type="scientific">marine sediment metagenome</name>
    <dbReference type="NCBI Taxonomy" id="412755"/>
    <lineage>
        <taxon>unclassified sequences</taxon>
        <taxon>metagenomes</taxon>
        <taxon>ecological metagenomes</taxon>
    </lineage>
</organism>
<dbReference type="InterPro" id="IPR013024">
    <property type="entry name" value="GGCT-like"/>
</dbReference>
<sequence length="145" mass="16169">MYVFVYGTLRKGDSRFGVLDGCECLHEVAFADGFEMLNLGGFPGIVPGNGRIVGEIYDVDDEVLGRLDAIEGYYEDDPKGSLYIRQEIDAYYEDGGSIPGPTGCGGTILTYVFNESRSRLRRREVIESGDWFDVSPPRIRRPQKA</sequence>
<dbReference type="Gene3D" id="3.10.490.10">
    <property type="entry name" value="Gamma-glutamyl cyclotransferase-like"/>
    <property type="match status" value="1"/>
</dbReference>
<proteinExistence type="predicted"/>
<protein>
    <recommendedName>
        <fullName evidence="1">Gamma-glutamylcyclotransferase AIG2-like domain-containing protein</fullName>
    </recommendedName>
</protein>
<evidence type="ECO:0000259" key="1">
    <source>
        <dbReference type="Pfam" id="PF06094"/>
    </source>
</evidence>
<dbReference type="CDD" id="cd06661">
    <property type="entry name" value="GGCT_like"/>
    <property type="match status" value="1"/>
</dbReference>
<dbReference type="InterPro" id="IPR036568">
    <property type="entry name" value="GGCT-like_sf"/>
</dbReference>
<reference evidence="2" key="1">
    <citation type="journal article" date="2015" name="Nature">
        <title>Complex archaea that bridge the gap between prokaryotes and eukaryotes.</title>
        <authorList>
            <person name="Spang A."/>
            <person name="Saw J.H."/>
            <person name="Jorgensen S.L."/>
            <person name="Zaremba-Niedzwiedzka K."/>
            <person name="Martijn J."/>
            <person name="Lind A.E."/>
            <person name="van Eijk R."/>
            <person name="Schleper C."/>
            <person name="Guy L."/>
            <person name="Ettema T.J."/>
        </authorList>
    </citation>
    <scope>NUCLEOTIDE SEQUENCE</scope>
</reference>
<gene>
    <name evidence="2" type="ORF">LCGC14_1406850</name>
</gene>
<dbReference type="AlphaFoldDB" id="A0A0F9MX30"/>
<accession>A0A0F9MX30</accession>